<accession>A0A9P4N7E7</accession>
<name>A0A9P4N7E7_9PLEO</name>
<keyword evidence="8" id="KW-1185">Reference proteome</keyword>
<dbReference type="GO" id="GO:0016020">
    <property type="term" value="C:membrane"/>
    <property type="evidence" value="ECO:0007669"/>
    <property type="project" value="UniProtKB-SubCell"/>
</dbReference>
<dbReference type="InterPro" id="IPR002293">
    <property type="entry name" value="AA/rel_permease1"/>
</dbReference>
<reference evidence="8" key="1">
    <citation type="journal article" date="2020" name="Stud. Mycol.">
        <title>101 Dothideomycetes genomes: A test case for predicting lifestyles and emergence of pathogens.</title>
        <authorList>
            <person name="Haridas S."/>
            <person name="Albert R."/>
            <person name="Binder M."/>
            <person name="Bloem J."/>
            <person name="LaButti K."/>
            <person name="Salamov A."/>
            <person name="Andreopoulos B."/>
            <person name="Baker S."/>
            <person name="Barry K."/>
            <person name="Bills G."/>
            <person name="Bluhm B."/>
            <person name="Cannon C."/>
            <person name="Castanera R."/>
            <person name="Culley D."/>
            <person name="Daum C."/>
            <person name="Ezra D."/>
            <person name="Gonzalez J."/>
            <person name="Henrissat B."/>
            <person name="Kuo A."/>
            <person name="Liang C."/>
            <person name="Lipzen A."/>
            <person name="Lutzoni F."/>
            <person name="Magnuson J."/>
            <person name="Mondo S."/>
            <person name="Nolan M."/>
            <person name="Ohm R."/>
            <person name="Pangilinan J."/>
            <person name="Park H.-J."/>
            <person name="Ramirez L."/>
            <person name="Alfaro M."/>
            <person name="Sun H."/>
            <person name="Tritt A."/>
            <person name="Yoshinaga Y."/>
            <person name="Zwiers L.-H."/>
            <person name="Turgeon B."/>
            <person name="Goodwin S."/>
            <person name="Spatafora J."/>
            <person name="Crous P."/>
            <person name="Grigoriev I."/>
        </authorList>
    </citation>
    <scope>NUCLEOTIDE SEQUENCE [LARGE SCALE GENOMIC DNA]</scope>
    <source>
        <strain evidence="8">CBS 304.66</strain>
    </source>
</reference>
<feature type="transmembrane region" description="Helical" evidence="6">
    <location>
        <begin position="287"/>
        <end position="311"/>
    </location>
</feature>
<evidence type="ECO:0000256" key="1">
    <source>
        <dbReference type="ARBA" id="ARBA00004141"/>
    </source>
</evidence>
<dbReference type="PANTHER" id="PTHR45649">
    <property type="entry name" value="AMINO-ACID PERMEASE BAT1"/>
    <property type="match status" value="1"/>
</dbReference>
<dbReference type="EMBL" id="ML986599">
    <property type="protein sequence ID" value="KAF2266264.1"/>
    <property type="molecule type" value="Genomic_DNA"/>
</dbReference>
<dbReference type="PANTHER" id="PTHR45649:SF2">
    <property type="entry name" value="ACID PERMEASE, PUTATIVE-RELATED"/>
    <property type="match status" value="1"/>
</dbReference>
<dbReference type="Proteomes" id="UP000800093">
    <property type="component" value="Unassembled WGS sequence"/>
</dbReference>
<keyword evidence="3 6" id="KW-0812">Transmembrane</keyword>
<dbReference type="OrthoDB" id="3257095at2759"/>
<feature type="transmembrane region" description="Helical" evidence="6">
    <location>
        <begin position="246"/>
        <end position="266"/>
    </location>
</feature>
<feature type="transmembrane region" description="Helical" evidence="6">
    <location>
        <begin position="491"/>
        <end position="509"/>
    </location>
</feature>
<evidence type="ECO:0000256" key="3">
    <source>
        <dbReference type="ARBA" id="ARBA00022692"/>
    </source>
</evidence>
<feature type="transmembrane region" description="Helical" evidence="6">
    <location>
        <begin position="337"/>
        <end position="360"/>
    </location>
</feature>
<feature type="transmembrane region" description="Helical" evidence="6">
    <location>
        <begin position="413"/>
        <end position="439"/>
    </location>
</feature>
<feature type="transmembrane region" description="Helical" evidence="6">
    <location>
        <begin position="459"/>
        <end position="479"/>
    </location>
</feature>
<evidence type="ECO:0000313" key="7">
    <source>
        <dbReference type="EMBL" id="KAF2266264.1"/>
    </source>
</evidence>
<dbReference type="PIRSF" id="PIRSF006060">
    <property type="entry name" value="AA_transporter"/>
    <property type="match status" value="1"/>
</dbReference>
<evidence type="ECO:0000256" key="2">
    <source>
        <dbReference type="ARBA" id="ARBA00022448"/>
    </source>
</evidence>
<feature type="transmembrane region" description="Helical" evidence="6">
    <location>
        <begin position="204"/>
        <end position="226"/>
    </location>
</feature>
<dbReference type="Pfam" id="PF13520">
    <property type="entry name" value="AA_permease_2"/>
    <property type="match status" value="1"/>
</dbReference>
<evidence type="ECO:0000256" key="6">
    <source>
        <dbReference type="SAM" id="Phobius"/>
    </source>
</evidence>
<comment type="caution">
    <text evidence="7">The sequence shown here is derived from an EMBL/GenBank/DDBJ whole genome shotgun (WGS) entry which is preliminary data.</text>
</comment>
<feature type="transmembrane region" description="Helical" evidence="6">
    <location>
        <begin position="389"/>
        <end position="407"/>
    </location>
</feature>
<feature type="transmembrane region" description="Helical" evidence="6">
    <location>
        <begin position="89"/>
        <end position="113"/>
    </location>
</feature>
<dbReference type="GO" id="GO:0022857">
    <property type="term" value="F:transmembrane transporter activity"/>
    <property type="evidence" value="ECO:0007669"/>
    <property type="project" value="InterPro"/>
</dbReference>
<evidence type="ECO:0000313" key="8">
    <source>
        <dbReference type="Proteomes" id="UP000800093"/>
    </source>
</evidence>
<protein>
    <submittedName>
        <fullName evidence="7">Amino acid transporter</fullName>
    </submittedName>
</protein>
<feature type="transmembrane region" description="Helical" evidence="6">
    <location>
        <begin position="134"/>
        <end position="158"/>
    </location>
</feature>
<keyword evidence="2" id="KW-0813">Transport</keyword>
<comment type="subcellular location">
    <subcellularLocation>
        <location evidence="1">Membrane</location>
        <topology evidence="1">Multi-pass membrane protein</topology>
    </subcellularLocation>
</comment>
<organism evidence="7 8">
    <name type="scientific">Lojkania enalia</name>
    <dbReference type="NCBI Taxonomy" id="147567"/>
    <lineage>
        <taxon>Eukaryota</taxon>
        <taxon>Fungi</taxon>
        <taxon>Dikarya</taxon>
        <taxon>Ascomycota</taxon>
        <taxon>Pezizomycotina</taxon>
        <taxon>Dothideomycetes</taxon>
        <taxon>Pleosporomycetidae</taxon>
        <taxon>Pleosporales</taxon>
        <taxon>Pleosporales incertae sedis</taxon>
        <taxon>Lojkania</taxon>
    </lineage>
</organism>
<gene>
    <name evidence="7" type="ORF">CC78DRAFT_531669</name>
</gene>
<dbReference type="Gene3D" id="1.20.1740.10">
    <property type="entry name" value="Amino acid/polyamine transporter I"/>
    <property type="match status" value="1"/>
</dbReference>
<evidence type="ECO:0000256" key="4">
    <source>
        <dbReference type="ARBA" id="ARBA00022989"/>
    </source>
</evidence>
<keyword evidence="5 6" id="KW-0472">Membrane</keyword>
<dbReference type="AlphaFoldDB" id="A0A9P4N7E7"/>
<evidence type="ECO:0000256" key="5">
    <source>
        <dbReference type="ARBA" id="ARBA00023136"/>
    </source>
</evidence>
<feature type="transmembrane region" description="Helical" evidence="6">
    <location>
        <begin position="178"/>
        <end position="197"/>
    </location>
</feature>
<proteinExistence type="predicted"/>
<feature type="transmembrane region" description="Helical" evidence="6">
    <location>
        <begin position="52"/>
        <end position="69"/>
    </location>
</feature>
<keyword evidence="4 6" id="KW-1133">Transmembrane helix</keyword>
<sequence length="526" mass="58112">MSAMFEADGKPVEADPYEIDESLDETIAEKKGTEFDQRDMNRMGKTQELRRNFRFVTIFGFTMVLMATWEAQLSANIFGLINGGTGGLLWMYIGTFFGFLIAIISMAEMASMAPTTGGQYHWVSEFAPANYQKFLSYIVGWLCVLGWQVGNTAIAFLAANMIQGLAILNNAGYEPQRWHQTMMVIAIVSFCQLFNTFLARKLPLVEGVVLILHICGFFAVLIPLWVLGERSDAREVFTTFTDGGGWGNIGLSCLVGMLSPVFSFIGPDSATHMSEELRDASKSLPRAMVATALVNGAMGYVMLVTFCMLSGDLETLLATPTGQPFIQMFYDATGSKAGASVMTAIMITMAIFGCVTNIATSSRQLWAFARDQGMPFSSWLAYVRPGWDLPLNSIMVSYVIAVLLSLINIGSTVAFNIVTSLGTGALISSYIVSISCVAWKRIRGEPLLPCRYSLGKWGLPINIFSVLFLALVFVMNFFPQTPHPDPIDMNWNILIYGFIVLFSLVYFFFKGRYVYVGPVEYTKKGV</sequence>